<dbReference type="GO" id="GO:0045892">
    <property type="term" value="P:negative regulation of DNA-templated transcription"/>
    <property type="evidence" value="ECO:0007669"/>
    <property type="project" value="TreeGrafter"/>
</dbReference>
<keyword evidence="8" id="KW-0805">Transcription regulation</keyword>
<keyword evidence="6" id="KW-0479">Metal-binding</keyword>
<evidence type="ECO:0000256" key="11">
    <source>
        <dbReference type="SAM" id="MobiDB-lite"/>
    </source>
</evidence>
<dbReference type="Pfam" id="PF01475">
    <property type="entry name" value="FUR"/>
    <property type="match status" value="1"/>
</dbReference>
<evidence type="ECO:0000256" key="7">
    <source>
        <dbReference type="ARBA" id="ARBA00022833"/>
    </source>
</evidence>
<evidence type="ECO:0000256" key="4">
    <source>
        <dbReference type="ARBA" id="ARBA00022490"/>
    </source>
</evidence>
<dbReference type="GO" id="GO:0005737">
    <property type="term" value="C:cytoplasm"/>
    <property type="evidence" value="ECO:0007669"/>
    <property type="project" value="UniProtKB-SubCell"/>
</dbReference>
<comment type="caution">
    <text evidence="12">The sequence shown here is derived from an EMBL/GenBank/DDBJ whole genome shotgun (WGS) entry which is preliminary data.</text>
</comment>
<keyword evidence="7" id="KW-0862">Zinc</keyword>
<name>A0A1S7TIL4_9HYPH</name>
<keyword evidence="4" id="KW-0963">Cytoplasm</keyword>
<dbReference type="AlphaFoldDB" id="A0A1S7TIL4"/>
<dbReference type="PANTHER" id="PTHR33202">
    <property type="entry name" value="ZINC UPTAKE REGULATION PROTEIN"/>
    <property type="match status" value="1"/>
</dbReference>
<evidence type="ECO:0000256" key="9">
    <source>
        <dbReference type="ARBA" id="ARBA00023125"/>
    </source>
</evidence>
<evidence type="ECO:0000256" key="1">
    <source>
        <dbReference type="ARBA" id="ARBA00004496"/>
    </source>
</evidence>
<keyword evidence="9" id="KW-0238">DNA-binding</keyword>
<evidence type="ECO:0000256" key="10">
    <source>
        <dbReference type="ARBA" id="ARBA00023163"/>
    </source>
</evidence>
<keyword evidence="5" id="KW-0678">Repressor</keyword>
<evidence type="ECO:0000313" key="12">
    <source>
        <dbReference type="EMBL" id="CVI54390.1"/>
    </source>
</evidence>
<gene>
    <name evidence="12" type="ORF">AGR7A_Cc10098</name>
</gene>
<evidence type="ECO:0000313" key="13">
    <source>
        <dbReference type="Proteomes" id="UP000192140"/>
    </source>
</evidence>
<sequence>MLFVPDETRKRFRTEEAMMRTRAALKRVGLRPTRQRIVLGGLIFREEHRHFTADDLHRETIATGTRLSLATVYNTLNQFAEAGFVRRVCIEGGRTYFDTDTANHQHFYVEAEDRIIDIPAGRISLGMLPEPPEGYVIDKVDILLRLVRLEPEKQAPRGYGSACRDEPERRGLRDGNLK</sequence>
<dbReference type="Proteomes" id="UP000192140">
    <property type="component" value="Unassembled WGS sequence"/>
</dbReference>
<comment type="subcellular location">
    <subcellularLocation>
        <location evidence="1">Cytoplasm</location>
    </subcellularLocation>
</comment>
<dbReference type="EMBL" id="FCNP01000001">
    <property type="protein sequence ID" value="CVI54390.1"/>
    <property type="molecule type" value="Genomic_DNA"/>
</dbReference>
<comment type="similarity">
    <text evidence="2">Belongs to the Fur family.</text>
</comment>
<dbReference type="PANTHER" id="PTHR33202:SF7">
    <property type="entry name" value="FERRIC UPTAKE REGULATION PROTEIN"/>
    <property type="match status" value="1"/>
</dbReference>
<organism evidence="12 13">
    <name type="scientific">Agrobacterium deltaense NCPPB 1641</name>
    <dbReference type="NCBI Taxonomy" id="1183425"/>
    <lineage>
        <taxon>Bacteria</taxon>
        <taxon>Pseudomonadati</taxon>
        <taxon>Pseudomonadota</taxon>
        <taxon>Alphaproteobacteria</taxon>
        <taxon>Hyphomicrobiales</taxon>
        <taxon>Rhizobiaceae</taxon>
        <taxon>Rhizobium/Agrobacterium group</taxon>
        <taxon>Agrobacterium</taxon>
    </lineage>
</organism>
<dbReference type="InterPro" id="IPR036390">
    <property type="entry name" value="WH_DNA-bd_sf"/>
</dbReference>
<keyword evidence="10" id="KW-0804">Transcription</keyword>
<dbReference type="InterPro" id="IPR036388">
    <property type="entry name" value="WH-like_DNA-bd_sf"/>
</dbReference>
<keyword evidence="13" id="KW-1185">Reference proteome</keyword>
<accession>A0A1S7TIL4</accession>
<proteinExistence type="inferred from homology"/>
<evidence type="ECO:0000256" key="3">
    <source>
        <dbReference type="ARBA" id="ARBA00020910"/>
    </source>
</evidence>
<dbReference type="GO" id="GO:0003700">
    <property type="term" value="F:DNA-binding transcription factor activity"/>
    <property type="evidence" value="ECO:0007669"/>
    <property type="project" value="InterPro"/>
</dbReference>
<dbReference type="FunFam" id="1.10.10.10:FF:000007">
    <property type="entry name" value="Ferric uptake regulation protein"/>
    <property type="match status" value="1"/>
</dbReference>
<dbReference type="Gene3D" id="1.10.10.10">
    <property type="entry name" value="Winged helix-like DNA-binding domain superfamily/Winged helix DNA-binding domain"/>
    <property type="match status" value="1"/>
</dbReference>
<reference evidence="12" key="1">
    <citation type="submission" date="2016-01" db="EMBL/GenBank/DDBJ databases">
        <authorList>
            <person name="Regsiter A."/>
            <person name="william w."/>
        </authorList>
    </citation>
    <scope>NUCLEOTIDE SEQUENCE</scope>
    <source>
        <strain evidence="12">NCPPB 1641</strain>
    </source>
</reference>
<dbReference type="GO" id="GO:0008270">
    <property type="term" value="F:zinc ion binding"/>
    <property type="evidence" value="ECO:0007669"/>
    <property type="project" value="TreeGrafter"/>
</dbReference>
<dbReference type="GO" id="GO:0000976">
    <property type="term" value="F:transcription cis-regulatory region binding"/>
    <property type="evidence" value="ECO:0007669"/>
    <property type="project" value="TreeGrafter"/>
</dbReference>
<evidence type="ECO:0000256" key="5">
    <source>
        <dbReference type="ARBA" id="ARBA00022491"/>
    </source>
</evidence>
<dbReference type="SUPFAM" id="SSF46785">
    <property type="entry name" value="Winged helix' DNA-binding domain"/>
    <property type="match status" value="1"/>
</dbReference>
<dbReference type="CDD" id="cd07153">
    <property type="entry name" value="Fur_like"/>
    <property type="match status" value="1"/>
</dbReference>
<dbReference type="NCBIfam" id="NF045678">
    <property type="entry name" value="TransRegIrrA"/>
    <property type="match status" value="1"/>
</dbReference>
<dbReference type="GO" id="GO:1900376">
    <property type="term" value="P:regulation of secondary metabolite biosynthetic process"/>
    <property type="evidence" value="ECO:0007669"/>
    <property type="project" value="TreeGrafter"/>
</dbReference>
<feature type="compositionally biased region" description="Basic and acidic residues" evidence="11">
    <location>
        <begin position="163"/>
        <end position="178"/>
    </location>
</feature>
<evidence type="ECO:0000256" key="2">
    <source>
        <dbReference type="ARBA" id="ARBA00007957"/>
    </source>
</evidence>
<evidence type="ECO:0000256" key="6">
    <source>
        <dbReference type="ARBA" id="ARBA00022723"/>
    </source>
</evidence>
<protein>
    <recommendedName>
        <fullName evidence="3">Ferric uptake regulation protein</fullName>
    </recommendedName>
</protein>
<evidence type="ECO:0000256" key="8">
    <source>
        <dbReference type="ARBA" id="ARBA00023015"/>
    </source>
</evidence>
<dbReference type="InterPro" id="IPR002481">
    <property type="entry name" value="FUR"/>
</dbReference>
<feature type="region of interest" description="Disordered" evidence="11">
    <location>
        <begin position="156"/>
        <end position="178"/>
    </location>
</feature>